<reference evidence="2" key="1">
    <citation type="submission" date="2020-10" db="EMBL/GenBank/DDBJ databases">
        <title>Taxonomic study of unclassified bacteria belonging to the class Ktedonobacteria.</title>
        <authorList>
            <person name="Yabe S."/>
            <person name="Wang C.M."/>
            <person name="Zheng Y."/>
            <person name="Sakai Y."/>
            <person name="Cavaletti L."/>
            <person name="Monciardini P."/>
            <person name="Donadio S."/>
        </authorList>
    </citation>
    <scope>NUCLEOTIDE SEQUENCE</scope>
    <source>
        <strain evidence="2">ID150040</strain>
    </source>
</reference>
<evidence type="ECO:0000259" key="1">
    <source>
        <dbReference type="PROSITE" id="PS50104"/>
    </source>
</evidence>
<sequence length="413" mass="47928">MYETKERSKPDMEKHVETIHIFYCYDDKDKVFVDDLEKHLVPLKQSLNIHTWWEALIRGGADRKQELNKQLEQANIVLLLVSPDFLASAHCDEIWQQTLKLQKENKIFALIPIRIRPVELEYVEGMSGLQALPKYGSSISGARNKDKIWLDVRRGIVEVIEQFRSQPQQLEDVREGFLFLGFAPLNGYRWDYDLRLAPGFVMSTDLPEAPWLVSEAIGREEISRRYSLFREENVLRKFANLPQTTDAIKQFADQYGELGTSVFLYYPGPASILWSGEALQFWVNEISEMHLLVTVWEMIQSGQIEKLTEHILWKLDTKCVAFVWKYPNGAQKSKVIAASENIRPSLFYQFEWGEVIKPALYYLSNEVEEKLKGHVNPTLSLAQRKLYMVPDSLLSALYVLLLLEVHAYEIEHG</sequence>
<name>A0A8J3N8Q7_9CHLR</name>
<evidence type="ECO:0000313" key="2">
    <source>
        <dbReference type="EMBL" id="GHO98492.1"/>
    </source>
</evidence>
<dbReference type="PROSITE" id="PS00221">
    <property type="entry name" value="MIP"/>
    <property type="match status" value="1"/>
</dbReference>
<dbReference type="AlphaFoldDB" id="A0A8J3N8Q7"/>
<dbReference type="InterPro" id="IPR022357">
    <property type="entry name" value="MIP_CS"/>
</dbReference>
<evidence type="ECO:0000313" key="3">
    <source>
        <dbReference type="Proteomes" id="UP000597444"/>
    </source>
</evidence>
<dbReference type="SUPFAM" id="SSF52200">
    <property type="entry name" value="Toll/Interleukin receptor TIR domain"/>
    <property type="match status" value="1"/>
</dbReference>
<gene>
    <name evidence="2" type="ORF">KSF_085400</name>
</gene>
<proteinExistence type="predicted"/>
<dbReference type="PROSITE" id="PS50104">
    <property type="entry name" value="TIR"/>
    <property type="match status" value="1"/>
</dbReference>
<comment type="caution">
    <text evidence="2">The sequence shown here is derived from an EMBL/GenBank/DDBJ whole genome shotgun (WGS) entry which is preliminary data.</text>
</comment>
<dbReference type="Pfam" id="PF13676">
    <property type="entry name" value="TIR_2"/>
    <property type="match status" value="1"/>
</dbReference>
<accession>A0A8J3N8Q7</accession>
<dbReference type="InterPro" id="IPR035897">
    <property type="entry name" value="Toll_tir_struct_dom_sf"/>
</dbReference>
<keyword evidence="3" id="KW-1185">Reference proteome</keyword>
<organism evidence="2 3">
    <name type="scientific">Reticulibacter mediterranei</name>
    <dbReference type="NCBI Taxonomy" id="2778369"/>
    <lineage>
        <taxon>Bacteria</taxon>
        <taxon>Bacillati</taxon>
        <taxon>Chloroflexota</taxon>
        <taxon>Ktedonobacteria</taxon>
        <taxon>Ktedonobacterales</taxon>
        <taxon>Reticulibacteraceae</taxon>
        <taxon>Reticulibacter</taxon>
    </lineage>
</organism>
<dbReference type="GO" id="GO:0007165">
    <property type="term" value="P:signal transduction"/>
    <property type="evidence" value="ECO:0007669"/>
    <property type="project" value="InterPro"/>
</dbReference>
<dbReference type="Gene3D" id="3.40.50.10140">
    <property type="entry name" value="Toll/interleukin-1 receptor homology (TIR) domain"/>
    <property type="match status" value="1"/>
</dbReference>
<dbReference type="EMBL" id="BNJK01000002">
    <property type="protein sequence ID" value="GHO98492.1"/>
    <property type="molecule type" value="Genomic_DNA"/>
</dbReference>
<dbReference type="Proteomes" id="UP000597444">
    <property type="component" value="Unassembled WGS sequence"/>
</dbReference>
<dbReference type="InterPro" id="IPR000157">
    <property type="entry name" value="TIR_dom"/>
</dbReference>
<protein>
    <recommendedName>
        <fullName evidence="1">TIR domain-containing protein</fullName>
    </recommendedName>
</protein>
<feature type="domain" description="TIR" evidence="1">
    <location>
        <begin position="17"/>
        <end position="156"/>
    </location>
</feature>